<gene>
    <name evidence="23" type="ORF">HPB48_005494</name>
</gene>
<dbReference type="InterPro" id="IPR032067">
    <property type="entry name" value="FOXO-TAD"/>
</dbReference>
<dbReference type="Gene3D" id="1.10.10.10">
    <property type="entry name" value="Winged helix-like DNA-binding domain superfamily/Winged helix DNA-binding domain"/>
    <property type="match status" value="1"/>
</dbReference>
<evidence type="ECO:0000256" key="17">
    <source>
        <dbReference type="ARBA" id="ARBA00039893"/>
    </source>
</evidence>
<evidence type="ECO:0000256" key="5">
    <source>
        <dbReference type="ARBA" id="ARBA00022553"/>
    </source>
</evidence>
<evidence type="ECO:0000259" key="22">
    <source>
        <dbReference type="PROSITE" id="PS50157"/>
    </source>
</evidence>
<dbReference type="GO" id="GO:0008286">
    <property type="term" value="P:insulin receptor signaling pathway"/>
    <property type="evidence" value="ECO:0007669"/>
    <property type="project" value="UniProtKB-ARBA"/>
</dbReference>
<dbReference type="PROSITE" id="PS50039">
    <property type="entry name" value="FORK_HEAD_3"/>
    <property type="match status" value="1"/>
</dbReference>
<keyword evidence="10" id="KW-0805">Transcription regulation</keyword>
<dbReference type="Pfam" id="PF00250">
    <property type="entry name" value="Forkhead"/>
    <property type="match status" value="1"/>
</dbReference>
<dbReference type="GO" id="GO:0034599">
    <property type="term" value="P:cellular response to oxidative stress"/>
    <property type="evidence" value="ECO:0007669"/>
    <property type="project" value="UniProtKB-ARBA"/>
</dbReference>
<keyword evidence="8 18" id="KW-0863">Zinc-finger</keyword>
<feature type="domain" description="C2H2-type" evidence="22">
    <location>
        <begin position="193"/>
        <end position="221"/>
    </location>
</feature>
<evidence type="ECO:0000256" key="14">
    <source>
        <dbReference type="ARBA" id="ARBA00023242"/>
    </source>
</evidence>
<dbReference type="GO" id="GO:0040015">
    <property type="term" value="P:negative regulation of multicellular organism growth"/>
    <property type="evidence" value="ECO:0007669"/>
    <property type="project" value="UniProtKB-ARBA"/>
</dbReference>
<dbReference type="GO" id="GO:0005737">
    <property type="term" value="C:cytoplasm"/>
    <property type="evidence" value="ECO:0007669"/>
    <property type="project" value="UniProtKB-SubCell"/>
</dbReference>
<evidence type="ECO:0000256" key="9">
    <source>
        <dbReference type="ARBA" id="ARBA00022833"/>
    </source>
</evidence>
<proteinExistence type="predicted"/>
<dbReference type="PROSITE" id="PS00658">
    <property type="entry name" value="FORK_HEAD_2"/>
    <property type="match status" value="1"/>
</dbReference>
<name>A0A9J6H2N8_HAELO</name>
<dbReference type="PRINTS" id="PR00053">
    <property type="entry name" value="FORKHEAD"/>
</dbReference>
<dbReference type="CDD" id="cd20060">
    <property type="entry name" value="FH_FOXO1"/>
    <property type="match status" value="1"/>
</dbReference>
<feature type="region of interest" description="Disordered" evidence="20">
    <location>
        <begin position="389"/>
        <end position="433"/>
    </location>
</feature>
<keyword evidence="12" id="KW-0010">Activator</keyword>
<evidence type="ECO:0000256" key="11">
    <source>
        <dbReference type="ARBA" id="ARBA00023125"/>
    </source>
</evidence>
<evidence type="ECO:0000256" key="19">
    <source>
        <dbReference type="PROSITE-ProRule" id="PRU00089"/>
    </source>
</evidence>
<dbReference type="Gene3D" id="3.30.160.60">
    <property type="entry name" value="Classic Zinc Finger"/>
    <property type="match status" value="2"/>
</dbReference>
<dbReference type="InterPro" id="IPR013087">
    <property type="entry name" value="Znf_C2H2_type"/>
</dbReference>
<evidence type="ECO:0000313" key="23">
    <source>
        <dbReference type="EMBL" id="KAH9381531.1"/>
    </source>
</evidence>
<dbReference type="GO" id="GO:0050778">
    <property type="term" value="P:positive regulation of immune response"/>
    <property type="evidence" value="ECO:0007669"/>
    <property type="project" value="UniProtKB-ARBA"/>
</dbReference>
<dbReference type="GO" id="GO:0031349">
    <property type="term" value="P:positive regulation of defense response"/>
    <property type="evidence" value="ECO:0007669"/>
    <property type="project" value="UniProtKB-ARBA"/>
</dbReference>
<dbReference type="PANTHER" id="PTHR45767">
    <property type="entry name" value="FORKHEAD BOX PROTEIN O"/>
    <property type="match status" value="1"/>
</dbReference>
<dbReference type="Pfam" id="PF16676">
    <property type="entry name" value="FOXO-TAD"/>
    <property type="match status" value="1"/>
</dbReference>
<dbReference type="InterPro" id="IPR036390">
    <property type="entry name" value="WH_DNA-bd_sf"/>
</dbReference>
<dbReference type="PANTHER" id="PTHR45767:SF2">
    <property type="entry name" value="FORKHEAD BOX PROTEIN O"/>
    <property type="match status" value="1"/>
</dbReference>
<keyword evidence="7" id="KW-0479">Metal-binding</keyword>
<dbReference type="InterPro" id="IPR047408">
    <property type="entry name" value="FH_FOXO1"/>
</dbReference>
<keyword evidence="11 19" id="KW-0238">DNA-binding</keyword>
<dbReference type="FunFam" id="3.30.160.60:FF:000446">
    <property type="entry name" value="Zinc finger protein"/>
    <property type="match status" value="1"/>
</dbReference>
<evidence type="ECO:0000256" key="7">
    <source>
        <dbReference type="ARBA" id="ARBA00022723"/>
    </source>
</evidence>
<evidence type="ECO:0000256" key="15">
    <source>
        <dbReference type="ARBA" id="ARBA00023306"/>
    </source>
</evidence>
<evidence type="ECO:0000256" key="6">
    <source>
        <dbReference type="ARBA" id="ARBA00022604"/>
    </source>
</evidence>
<dbReference type="Proteomes" id="UP000821853">
    <property type="component" value="Chromosome 9"/>
</dbReference>
<dbReference type="InterPro" id="IPR001766">
    <property type="entry name" value="Fork_head_dom"/>
</dbReference>
<dbReference type="GO" id="GO:0005634">
    <property type="term" value="C:nucleus"/>
    <property type="evidence" value="ECO:0007669"/>
    <property type="project" value="UniProtKB-SubCell"/>
</dbReference>
<dbReference type="InterPro" id="IPR036388">
    <property type="entry name" value="WH-like_DNA-bd_sf"/>
</dbReference>
<evidence type="ECO:0000256" key="1">
    <source>
        <dbReference type="ARBA" id="ARBA00004123"/>
    </source>
</evidence>
<evidence type="ECO:0000256" key="18">
    <source>
        <dbReference type="PROSITE-ProRule" id="PRU00042"/>
    </source>
</evidence>
<dbReference type="GO" id="GO:0009896">
    <property type="term" value="P:positive regulation of catabolic process"/>
    <property type="evidence" value="ECO:0007669"/>
    <property type="project" value="UniProtKB-ARBA"/>
</dbReference>
<keyword evidence="15" id="KW-0131">Cell cycle</keyword>
<feature type="DNA-binding region" description="Fork-head" evidence="19">
    <location>
        <begin position="436"/>
        <end position="529"/>
    </location>
</feature>
<dbReference type="SUPFAM" id="SSF46785">
    <property type="entry name" value="Winged helix' DNA-binding domain"/>
    <property type="match status" value="1"/>
</dbReference>
<keyword evidence="14 19" id="KW-0539">Nucleus</keyword>
<keyword evidence="24" id="KW-1185">Reference proteome</keyword>
<dbReference type="GO" id="GO:0010883">
    <property type="term" value="P:regulation of lipid storage"/>
    <property type="evidence" value="ECO:0007669"/>
    <property type="project" value="UniProtKB-ARBA"/>
</dbReference>
<accession>A0A9J6H2N8</accession>
<feature type="domain" description="C2H2-type" evidence="22">
    <location>
        <begin position="9"/>
        <end position="36"/>
    </location>
</feature>
<dbReference type="FunFam" id="1.10.10.10:FF:000032">
    <property type="entry name" value="Forkhead box protein O4"/>
    <property type="match status" value="1"/>
</dbReference>
<comment type="subcellular location">
    <subcellularLocation>
        <location evidence="2">Cytoplasm</location>
    </subcellularLocation>
    <subcellularLocation>
        <location evidence="1 19">Nucleus</location>
    </subcellularLocation>
</comment>
<dbReference type="PROSITE" id="PS50157">
    <property type="entry name" value="ZINC_FINGER_C2H2_2"/>
    <property type="match status" value="3"/>
</dbReference>
<sequence>MQSHASRLFSCAVCGAIFVDKEHLEGHMRTHAPPEVFSYGGPAAEGPRGKKRPFTRTQTQAPSLLTRSLLPRLGRPGSPDAPSPLLLLLCADGPKESKALVRLHKGGPVATTVATATMVDPSAATTHRCPLCPFATTSVNDFCKHVVLHAEGRSNAPCNVCDKKEVVEPLEAPKHGPAGVVAVAAVAPAPPPQRCGVCGETFGDMASLQCHVRSCHTEPAAGTTQLLWSCSFCGLVFSQKAQLDTHMAGHMAVTERAPWNLGTAVATNHRADKYGLLAADVFGQAVRENVSFSTFREAHNTVIGMYRPTAAAVSVVGARLVRGSASSLARGGGGGEGRPWRVACGALRRAALLSARGSRRLRPAVGDSCPYLDSARLVGCLRVAPPGFEPQTRARSNTWPLPRPDNYGDEKAAPQESPFGEAPGAPKKNSSRRNAWGNMSYADLITQAIQSAPEKRLTLSQIYEWMVQNVPYFKDKGDSNSSAGWKNSIRHNLSLHSRFMRVQNEGAGKSSWWMLNPDAKPGKAARRRATSMETPRYEKKRGRLKKKLEALRASPSPSSSEGPLDPFPESPPASRLELQHCSPLAPLSGSPSAWPLMPPVDRYGAGPLADTLTQSMTLGDRHEVPPAPLGPTASQVMGRLLTFNDHLPNDLDLDHLDAVPGLHCDVDQVIQHELNVDGNLDFNFDSHARPWVH</sequence>
<dbReference type="AlphaFoldDB" id="A0A9J6H2N8"/>
<evidence type="ECO:0000256" key="3">
    <source>
        <dbReference type="ARBA" id="ARBA00022473"/>
    </source>
</evidence>
<feature type="domain" description="Fork-head" evidence="21">
    <location>
        <begin position="436"/>
        <end position="529"/>
    </location>
</feature>
<reference evidence="23 24" key="1">
    <citation type="journal article" date="2020" name="Cell">
        <title>Large-Scale Comparative Analyses of Tick Genomes Elucidate Their Genetic Diversity and Vector Capacities.</title>
        <authorList>
            <consortium name="Tick Genome and Microbiome Consortium (TIGMIC)"/>
            <person name="Jia N."/>
            <person name="Wang J."/>
            <person name="Shi W."/>
            <person name="Du L."/>
            <person name="Sun Y."/>
            <person name="Zhan W."/>
            <person name="Jiang J.F."/>
            <person name="Wang Q."/>
            <person name="Zhang B."/>
            <person name="Ji P."/>
            <person name="Bell-Sakyi L."/>
            <person name="Cui X.M."/>
            <person name="Yuan T.T."/>
            <person name="Jiang B.G."/>
            <person name="Yang W.F."/>
            <person name="Lam T.T."/>
            <person name="Chang Q.C."/>
            <person name="Ding S.J."/>
            <person name="Wang X.J."/>
            <person name="Zhu J.G."/>
            <person name="Ruan X.D."/>
            <person name="Zhao L."/>
            <person name="Wei J.T."/>
            <person name="Ye R.Z."/>
            <person name="Que T.C."/>
            <person name="Du C.H."/>
            <person name="Zhou Y.H."/>
            <person name="Cheng J.X."/>
            <person name="Dai P.F."/>
            <person name="Guo W.B."/>
            <person name="Han X.H."/>
            <person name="Huang E.J."/>
            <person name="Li L.F."/>
            <person name="Wei W."/>
            <person name="Gao Y.C."/>
            <person name="Liu J.Z."/>
            <person name="Shao H.Z."/>
            <person name="Wang X."/>
            <person name="Wang C.C."/>
            <person name="Yang T.C."/>
            <person name="Huo Q.B."/>
            <person name="Li W."/>
            <person name="Chen H.Y."/>
            <person name="Chen S.E."/>
            <person name="Zhou L.G."/>
            <person name="Ni X.B."/>
            <person name="Tian J.H."/>
            <person name="Sheng Y."/>
            <person name="Liu T."/>
            <person name="Pan Y.S."/>
            <person name="Xia L.Y."/>
            <person name="Li J."/>
            <person name="Zhao F."/>
            <person name="Cao W.C."/>
        </authorList>
    </citation>
    <scope>NUCLEOTIDE SEQUENCE [LARGE SCALE GENOMIC DNA]</scope>
    <source>
        <strain evidence="23">HaeL-2018</strain>
    </source>
</reference>
<dbReference type="GO" id="GO:0008270">
    <property type="term" value="F:zinc ion binding"/>
    <property type="evidence" value="ECO:0007669"/>
    <property type="project" value="UniProtKB-KW"/>
</dbReference>
<evidence type="ECO:0000256" key="2">
    <source>
        <dbReference type="ARBA" id="ARBA00004496"/>
    </source>
</evidence>
<dbReference type="PROSITE" id="PS00028">
    <property type="entry name" value="ZINC_FINGER_C2H2_1"/>
    <property type="match status" value="3"/>
</dbReference>
<evidence type="ECO:0000256" key="13">
    <source>
        <dbReference type="ARBA" id="ARBA00023163"/>
    </source>
</evidence>
<dbReference type="OMA" id="GHMAVTE"/>
<dbReference type="SMART" id="SM00355">
    <property type="entry name" value="ZnF_C2H2"/>
    <property type="match status" value="4"/>
</dbReference>
<dbReference type="GO" id="GO:0001228">
    <property type="term" value="F:DNA-binding transcription activator activity, RNA polymerase II-specific"/>
    <property type="evidence" value="ECO:0007669"/>
    <property type="project" value="UniProtKB-ARBA"/>
</dbReference>
<dbReference type="SMART" id="SM00339">
    <property type="entry name" value="FH"/>
    <property type="match status" value="1"/>
</dbReference>
<comment type="subunit">
    <text evidence="16">Interacts with melt.</text>
</comment>
<feature type="domain" description="C2H2-type" evidence="22">
    <location>
        <begin position="228"/>
        <end position="255"/>
    </location>
</feature>
<evidence type="ECO:0000256" key="12">
    <source>
        <dbReference type="ARBA" id="ARBA00023159"/>
    </source>
</evidence>
<dbReference type="GO" id="GO:0008340">
    <property type="term" value="P:determination of adult lifespan"/>
    <property type="evidence" value="ECO:0007669"/>
    <property type="project" value="UniProtKB-ARBA"/>
</dbReference>
<evidence type="ECO:0000256" key="4">
    <source>
        <dbReference type="ARBA" id="ARBA00022490"/>
    </source>
</evidence>
<evidence type="ECO:0000256" key="20">
    <source>
        <dbReference type="SAM" id="MobiDB-lite"/>
    </source>
</evidence>
<dbReference type="GO" id="GO:0000978">
    <property type="term" value="F:RNA polymerase II cis-regulatory region sequence-specific DNA binding"/>
    <property type="evidence" value="ECO:0007669"/>
    <property type="project" value="TreeGrafter"/>
</dbReference>
<organism evidence="23 24">
    <name type="scientific">Haemaphysalis longicornis</name>
    <name type="common">Bush tick</name>
    <dbReference type="NCBI Taxonomy" id="44386"/>
    <lineage>
        <taxon>Eukaryota</taxon>
        <taxon>Metazoa</taxon>
        <taxon>Ecdysozoa</taxon>
        <taxon>Arthropoda</taxon>
        <taxon>Chelicerata</taxon>
        <taxon>Arachnida</taxon>
        <taxon>Acari</taxon>
        <taxon>Parasitiformes</taxon>
        <taxon>Ixodida</taxon>
        <taxon>Ixodoidea</taxon>
        <taxon>Ixodidae</taxon>
        <taxon>Haemaphysalinae</taxon>
        <taxon>Haemaphysalis</taxon>
    </lineage>
</organism>
<dbReference type="VEuPathDB" id="VectorBase:HLOH_064627"/>
<keyword evidence="3" id="KW-0217">Developmental protein</keyword>
<dbReference type="EMBL" id="JABSTR010000011">
    <property type="protein sequence ID" value="KAH9381531.1"/>
    <property type="molecule type" value="Genomic_DNA"/>
</dbReference>
<keyword evidence="6" id="KW-0341">Growth regulation</keyword>
<evidence type="ECO:0000256" key="10">
    <source>
        <dbReference type="ARBA" id="ARBA00023015"/>
    </source>
</evidence>
<dbReference type="SUPFAM" id="SSF57667">
    <property type="entry name" value="beta-beta-alpha zinc fingers"/>
    <property type="match status" value="1"/>
</dbReference>
<dbReference type="Pfam" id="PF00096">
    <property type="entry name" value="zf-C2H2"/>
    <property type="match status" value="2"/>
</dbReference>
<evidence type="ECO:0000259" key="21">
    <source>
        <dbReference type="PROSITE" id="PS50039"/>
    </source>
</evidence>
<comment type="caution">
    <text evidence="23">The sequence shown here is derived from an EMBL/GenBank/DDBJ whole genome shotgun (WGS) entry which is preliminary data.</text>
</comment>
<dbReference type="InterPro" id="IPR030456">
    <property type="entry name" value="TF_fork_head_CS_2"/>
</dbReference>
<evidence type="ECO:0000256" key="8">
    <source>
        <dbReference type="ARBA" id="ARBA00022771"/>
    </source>
</evidence>
<protein>
    <recommendedName>
        <fullName evidence="17">Forkhead box protein O</fullName>
    </recommendedName>
</protein>
<dbReference type="OrthoDB" id="5954824at2759"/>
<keyword evidence="5" id="KW-0597">Phosphoprotein</keyword>
<keyword evidence="13" id="KW-0804">Transcription</keyword>
<evidence type="ECO:0000256" key="16">
    <source>
        <dbReference type="ARBA" id="ARBA00038846"/>
    </source>
</evidence>
<evidence type="ECO:0000313" key="24">
    <source>
        <dbReference type="Proteomes" id="UP000821853"/>
    </source>
</evidence>
<keyword evidence="4" id="KW-0963">Cytoplasm</keyword>
<dbReference type="GO" id="GO:0042594">
    <property type="term" value="P:response to starvation"/>
    <property type="evidence" value="ECO:0007669"/>
    <property type="project" value="UniProtKB-ARBA"/>
</dbReference>
<feature type="region of interest" description="Disordered" evidence="20">
    <location>
        <begin position="513"/>
        <end position="575"/>
    </location>
</feature>
<dbReference type="InterPro" id="IPR036236">
    <property type="entry name" value="Znf_C2H2_sf"/>
</dbReference>
<feature type="region of interest" description="Disordered" evidence="20">
    <location>
        <begin position="32"/>
        <end position="59"/>
    </location>
</feature>
<keyword evidence="9" id="KW-0862">Zinc</keyword>